<dbReference type="EMBL" id="FOCL01000010">
    <property type="protein sequence ID" value="SEO65673.1"/>
    <property type="molecule type" value="Genomic_DNA"/>
</dbReference>
<accession>A0A1H8RI27</accession>
<gene>
    <name evidence="2" type="ORF">SAMN05192574_110151</name>
</gene>
<dbReference type="OrthoDB" id="660153at2"/>
<name>A0A1H8RI27_9SPHI</name>
<organism evidence="2 3">
    <name type="scientific">Mucilaginibacter gossypiicola</name>
    <dbReference type="NCBI Taxonomy" id="551995"/>
    <lineage>
        <taxon>Bacteria</taxon>
        <taxon>Pseudomonadati</taxon>
        <taxon>Bacteroidota</taxon>
        <taxon>Sphingobacteriia</taxon>
        <taxon>Sphingobacteriales</taxon>
        <taxon>Sphingobacteriaceae</taxon>
        <taxon>Mucilaginibacter</taxon>
    </lineage>
</organism>
<dbReference type="AlphaFoldDB" id="A0A1H8RI27"/>
<evidence type="ECO:0000256" key="1">
    <source>
        <dbReference type="SAM" id="MobiDB-lite"/>
    </source>
</evidence>
<feature type="region of interest" description="Disordered" evidence="1">
    <location>
        <begin position="24"/>
        <end position="43"/>
    </location>
</feature>
<dbReference type="STRING" id="551995.SAMN05192574_110151"/>
<dbReference type="Proteomes" id="UP000198942">
    <property type="component" value="Unassembled WGS sequence"/>
</dbReference>
<sequence>MINKVPVKKLIEFRRLSERRRSTFANSLKTPKMPKSDDSSGGDYWKRSTSGLSNAFKYNDNKLIQEKIDSVSSVYESARKESTKRMYKRNLEILHSYTTFDFSIWRPPTDLRFLTKSKLMLTIKDIPIQVLPHHIFSYEDKGKSSIGGIWFVVWLDGFKPGDLGIYSESLFRYLTLIYSKKYNVDPNYCLTVDASSKDVVSYTQVLKGKIPSLLENTVDTLNKFLI</sequence>
<proteinExistence type="predicted"/>
<evidence type="ECO:0000313" key="2">
    <source>
        <dbReference type="EMBL" id="SEO65673.1"/>
    </source>
</evidence>
<reference evidence="3" key="1">
    <citation type="submission" date="2016-10" db="EMBL/GenBank/DDBJ databases">
        <authorList>
            <person name="Varghese N."/>
            <person name="Submissions S."/>
        </authorList>
    </citation>
    <scope>NUCLEOTIDE SEQUENCE [LARGE SCALE GENOMIC DNA]</scope>
    <source>
        <strain evidence="3">Gh-48</strain>
    </source>
</reference>
<protein>
    <submittedName>
        <fullName evidence="2">Uncharacterized protein</fullName>
    </submittedName>
</protein>
<evidence type="ECO:0000313" key="3">
    <source>
        <dbReference type="Proteomes" id="UP000198942"/>
    </source>
</evidence>
<dbReference type="RefSeq" id="WP_143065274.1">
    <property type="nucleotide sequence ID" value="NZ_FOCL01000010.1"/>
</dbReference>
<keyword evidence="3" id="KW-1185">Reference proteome</keyword>